<gene>
    <name evidence="3" type="ORF">DSTB1V02_LOCUS12936</name>
</gene>
<keyword evidence="1" id="KW-0433">Leucine-rich repeat</keyword>
<protein>
    <submittedName>
        <fullName evidence="3">Uncharacterized protein</fullName>
    </submittedName>
</protein>
<evidence type="ECO:0000313" key="3">
    <source>
        <dbReference type="EMBL" id="CAD7253186.1"/>
    </source>
</evidence>
<dbReference type="SMART" id="SM00369">
    <property type="entry name" value="LRR_TYP"/>
    <property type="match status" value="2"/>
</dbReference>
<evidence type="ECO:0000256" key="1">
    <source>
        <dbReference type="ARBA" id="ARBA00022614"/>
    </source>
</evidence>
<dbReference type="AlphaFoldDB" id="A0A7R9FSA8"/>
<dbReference type="SUPFAM" id="SSF52058">
    <property type="entry name" value="L domain-like"/>
    <property type="match status" value="1"/>
</dbReference>
<dbReference type="Gene3D" id="3.80.10.10">
    <property type="entry name" value="Ribonuclease Inhibitor"/>
    <property type="match status" value="2"/>
</dbReference>
<dbReference type="InterPro" id="IPR001611">
    <property type="entry name" value="Leu-rich_rpt"/>
</dbReference>
<sequence length="358" mass="38898">MKLPRGVLGLISFQAIRIDNTNVETVHPSAILASNDRLLVLEIQNSRLKEFPSHILPQLPNLLTLNLRNNSLTVLPAVESFNLRVLHLPFNNIARVEEDGWDTPNLRVLDVGMNPSLEFPFGVLKNMEMLERFWCPRCNLGPTLSTGLLQFNSQTLKTVGLSENKIARIEPDAITGLTLDTEVFLNGNNISKLSEEVFRPMLELLSQENPIGCDCALDWLVSDSKILKSVRGTCGDGTDFGSLTSNCGTCPHECVSREEASSCEPGTVITTNVDNCQSSELCCQRMAPEANTTSSPATDAASLSCPVDSGYSCLDTAFAAICDLDTLLPLACSSENRLCCKISIGGERTTTILASENS</sequence>
<dbReference type="PROSITE" id="PS51450">
    <property type="entry name" value="LRR"/>
    <property type="match status" value="1"/>
</dbReference>
<proteinExistence type="predicted"/>
<accession>A0A7R9FSA8</accession>
<dbReference type="Proteomes" id="UP000677054">
    <property type="component" value="Unassembled WGS sequence"/>
</dbReference>
<evidence type="ECO:0000313" key="4">
    <source>
        <dbReference type="Proteomes" id="UP000677054"/>
    </source>
</evidence>
<dbReference type="InterPro" id="IPR032675">
    <property type="entry name" value="LRR_dom_sf"/>
</dbReference>
<organism evidence="3">
    <name type="scientific">Darwinula stevensoni</name>
    <dbReference type="NCBI Taxonomy" id="69355"/>
    <lineage>
        <taxon>Eukaryota</taxon>
        <taxon>Metazoa</taxon>
        <taxon>Ecdysozoa</taxon>
        <taxon>Arthropoda</taxon>
        <taxon>Crustacea</taxon>
        <taxon>Oligostraca</taxon>
        <taxon>Ostracoda</taxon>
        <taxon>Podocopa</taxon>
        <taxon>Podocopida</taxon>
        <taxon>Darwinulocopina</taxon>
        <taxon>Darwinuloidea</taxon>
        <taxon>Darwinulidae</taxon>
        <taxon>Darwinula</taxon>
    </lineage>
</organism>
<dbReference type="OrthoDB" id="72369at2759"/>
<reference evidence="3" key="1">
    <citation type="submission" date="2020-11" db="EMBL/GenBank/DDBJ databases">
        <authorList>
            <person name="Tran Van P."/>
        </authorList>
    </citation>
    <scope>NUCLEOTIDE SEQUENCE</scope>
</reference>
<keyword evidence="2" id="KW-0677">Repeat</keyword>
<dbReference type="EMBL" id="CAJPEV010005415">
    <property type="protein sequence ID" value="CAG0903132.1"/>
    <property type="molecule type" value="Genomic_DNA"/>
</dbReference>
<dbReference type="PANTHER" id="PTHR24366">
    <property type="entry name" value="IG(IMMUNOGLOBULIN) AND LRR(LEUCINE RICH REPEAT) DOMAINS"/>
    <property type="match status" value="1"/>
</dbReference>
<dbReference type="PANTHER" id="PTHR24366:SF170">
    <property type="entry name" value="RE50361P"/>
    <property type="match status" value="1"/>
</dbReference>
<dbReference type="EMBL" id="LR904932">
    <property type="protein sequence ID" value="CAD7253186.1"/>
    <property type="molecule type" value="Genomic_DNA"/>
</dbReference>
<keyword evidence="4" id="KW-1185">Reference proteome</keyword>
<evidence type="ECO:0000256" key="2">
    <source>
        <dbReference type="ARBA" id="ARBA00022737"/>
    </source>
</evidence>
<dbReference type="InterPro" id="IPR003591">
    <property type="entry name" value="Leu-rich_rpt_typical-subtyp"/>
</dbReference>
<name>A0A7R9FSA8_9CRUS</name>